<dbReference type="EMBL" id="CP032125">
    <property type="protein sequence ID" value="AXX97084.1"/>
    <property type="molecule type" value="Genomic_DNA"/>
</dbReference>
<dbReference type="KEGG" id="pamo:BAR1_03550"/>
<proteinExistence type="predicted"/>
<sequence>MAIAKEHEIHRRRFGRNAGVGLALLAFVVLVYGVTVAKMQSGDKMEAADHSPRISMTPEVPSE</sequence>
<evidence type="ECO:0000313" key="3">
    <source>
        <dbReference type="Proteomes" id="UP000261704"/>
    </source>
</evidence>
<evidence type="ECO:0000256" key="1">
    <source>
        <dbReference type="SAM" id="MobiDB-lite"/>
    </source>
</evidence>
<dbReference type="Proteomes" id="UP000261704">
    <property type="component" value="Chromosome"/>
</dbReference>
<dbReference type="AlphaFoldDB" id="A0A347UE06"/>
<dbReference type="RefSeq" id="WP_118941742.1">
    <property type="nucleotide sequence ID" value="NZ_CP032125.1"/>
</dbReference>
<reference evidence="2 3" key="1">
    <citation type="submission" date="2018-09" db="EMBL/GenBank/DDBJ databases">
        <title>Profundibacter amoris BAR1 gen. nov., sp. nov., a new member of the Roseobacter clade isolated at Lokis Castle Vent Field on the Arctic Mid-Oceanic Ridge.</title>
        <authorList>
            <person name="Le Moine Bauer S."/>
            <person name="Sjoeberg A.G."/>
            <person name="L'Haridon S."/>
            <person name="Stokke R."/>
            <person name="Roalkvam I."/>
            <person name="Steen I.H."/>
            <person name="Dahle H."/>
        </authorList>
    </citation>
    <scope>NUCLEOTIDE SEQUENCE [LARGE SCALE GENOMIC DNA]</scope>
    <source>
        <strain evidence="2 3">BAR1</strain>
    </source>
</reference>
<organism evidence="2 3">
    <name type="scientific">Profundibacter amoris</name>
    <dbReference type="NCBI Taxonomy" id="2171755"/>
    <lineage>
        <taxon>Bacteria</taxon>
        <taxon>Pseudomonadati</taxon>
        <taxon>Pseudomonadota</taxon>
        <taxon>Alphaproteobacteria</taxon>
        <taxon>Rhodobacterales</taxon>
        <taxon>Paracoccaceae</taxon>
        <taxon>Profundibacter</taxon>
    </lineage>
</organism>
<feature type="region of interest" description="Disordered" evidence="1">
    <location>
        <begin position="41"/>
        <end position="63"/>
    </location>
</feature>
<evidence type="ECO:0008006" key="4">
    <source>
        <dbReference type="Google" id="ProtNLM"/>
    </source>
</evidence>
<name>A0A347UE06_9RHOB</name>
<accession>A0A347UE06</accession>
<evidence type="ECO:0000313" key="2">
    <source>
        <dbReference type="EMBL" id="AXX97084.1"/>
    </source>
</evidence>
<feature type="compositionally biased region" description="Basic and acidic residues" evidence="1">
    <location>
        <begin position="41"/>
        <end position="52"/>
    </location>
</feature>
<keyword evidence="3" id="KW-1185">Reference proteome</keyword>
<gene>
    <name evidence="2" type="ORF">BAR1_03550</name>
</gene>
<protein>
    <recommendedName>
        <fullName evidence="4">Cytochrome C oxidase assembly protein</fullName>
    </recommendedName>
</protein>